<sequence length="15" mass="1809">MLRFYCLDFVTSSAR</sequence>
<evidence type="ECO:0000313" key="1">
    <source>
        <dbReference type="EMBL" id="JAH20269.1"/>
    </source>
</evidence>
<protein>
    <submittedName>
        <fullName evidence="1">Uncharacterized protein</fullName>
    </submittedName>
</protein>
<dbReference type="EMBL" id="GBXM01088308">
    <property type="protein sequence ID" value="JAH20269.1"/>
    <property type="molecule type" value="Transcribed_RNA"/>
</dbReference>
<name>A0A0E9QTY3_ANGAN</name>
<reference evidence="1" key="2">
    <citation type="journal article" date="2015" name="Fish Shellfish Immunol.">
        <title>Early steps in the European eel (Anguilla anguilla)-Vibrio vulnificus interaction in the gills: Role of the RtxA13 toxin.</title>
        <authorList>
            <person name="Callol A."/>
            <person name="Pajuelo D."/>
            <person name="Ebbesson L."/>
            <person name="Teles M."/>
            <person name="MacKenzie S."/>
            <person name="Amaro C."/>
        </authorList>
    </citation>
    <scope>NUCLEOTIDE SEQUENCE</scope>
</reference>
<accession>A0A0E9QTY3</accession>
<reference evidence="1" key="1">
    <citation type="submission" date="2014-11" db="EMBL/GenBank/DDBJ databases">
        <authorList>
            <person name="Amaro Gonzalez C."/>
        </authorList>
    </citation>
    <scope>NUCLEOTIDE SEQUENCE</scope>
</reference>
<proteinExistence type="predicted"/>
<organism evidence="1">
    <name type="scientific">Anguilla anguilla</name>
    <name type="common">European freshwater eel</name>
    <name type="synonym">Muraena anguilla</name>
    <dbReference type="NCBI Taxonomy" id="7936"/>
    <lineage>
        <taxon>Eukaryota</taxon>
        <taxon>Metazoa</taxon>
        <taxon>Chordata</taxon>
        <taxon>Craniata</taxon>
        <taxon>Vertebrata</taxon>
        <taxon>Euteleostomi</taxon>
        <taxon>Actinopterygii</taxon>
        <taxon>Neopterygii</taxon>
        <taxon>Teleostei</taxon>
        <taxon>Anguilliformes</taxon>
        <taxon>Anguillidae</taxon>
        <taxon>Anguilla</taxon>
    </lineage>
</organism>